<keyword evidence="4" id="KW-1185">Reference proteome</keyword>
<dbReference type="InterPro" id="IPR051478">
    <property type="entry name" value="Beta-lactamase-like_AB/R"/>
</dbReference>
<dbReference type="PANTHER" id="PTHR22935">
    <property type="entry name" value="PENICILLIN-BINDING PROTEIN"/>
    <property type="match status" value="1"/>
</dbReference>
<gene>
    <name evidence="3" type="ORF">GCM10007103_27850</name>
</gene>
<protein>
    <submittedName>
        <fullName evidence="3">Serine hydrolase</fullName>
    </submittedName>
</protein>
<accession>A0A918SKB1</accession>
<feature type="domain" description="Beta-lactamase-related" evidence="2">
    <location>
        <begin position="28"/>
        <end position="347"/>
    </location>
</feature>
<organism evidence="3 4">
    <name type="scientific">Salinimicrobium marinum</name>
    <dbReference type="NCBI Taxonomy" id="680283"/>
    <lineage>
        <taxon>Bacteria</taxon>
        <taxon>Pseudomonadati</taxon>
        <taxon>Bacteroidota</taxon>
        <taxon>Flavobacteriia</taxon>
        <taxon>Flavobacteriales</taxon>
        <taxon>Flavobacteriaceae</taxon>
        <taxon>Salinimicrobium</taxon>
    </lineage>
</organism>
<dbReference type="Pfam" id="PF00144">
    <property type="entry name" value="Beta-lactamase"/>
    <property type="match status" value="1"/>
</dbReference>
<dbReference type="SUPFAM" id="SSF56601">
    <property type="entry name" value="beta-lactamase/transpeptidase-like"/>
    <property type="match status" value="1"/>
</dbReference>
<dbReference type="Proteomes" id="UP000610456">
    <property type="component" value="Unassembled WGS sequence"/>
</dbReference>
<proteinExistence type="inferred from homology"/>
<dbReference type="PANTHER" id="PTHR22935:SF95">
    <property type="entry name" value="BETA-LACTAMASE-LIKE 1-RELATED"/>
    <property type="match status" value="1"/>
</dbReference>
<evidence type="ECO:0000256" key="1">
    <source>
        <dbReference type="ARBA" id="ARBA00038473"/>
    </source>
</evidence>
<sequence>MNAQKSDSKDYSEAIKLIEVWLEAQKDYERIPAIMAIAVEDQEVIWEGAFGMANLEKEVNAEPTTLCSICSISKLFTSVAIMKLYDEGKLRLDDEISDLLPWFDLKQQFPDSGPITIRSLLTHSSGLPREANFPYWTGPDFPFPESEAIKEELKKQETLYQSSTYFQYSNLGLTLLGDVVEEVSGMPYDDYVEQNILKPLGLSNTFTELTEDLYGGKLAVGYSPLSRDLQREKINFFQAKGVKAAAGFSSNVQDLGKFASWQLRLRDTTTTEILKPSTLRNMHNVHWIDPDWETSWGLGFSVYKGSDGTKWISHGGSCPGYRTTLQINPESKRAYSVMINANGTNPGKYAQGIHAILEKLGMAKDTSVTSNRQKINLQQYVGYYDTTPWSSEVYISAWKDQLVMMSLPTSSPVDAMTFYKHIEGNTFRRIRDNEELGETLEFETGEDGNVVRFKSHGNYSRKITR</sequence>
<dbReference type="GO" id="GO:0016787">
    <property type="term" value="F:hydrolase activity"/>
    <property type="evidence" value="ECO:0007669"/>
    <property type="project" value="UniProtKB-KW"/>
</dbReference>
<dbReference type="Gene3D" id="3.40.710.10">
    <property type="entry name" value="DD-peptidase/beta-lactamase superfamily"/>
    <property type="match status" value="1"/>
</dbReference>
<dbReference type="AlphaFoldDB" id="A0A918SKB1"/>
<reference evidence="3" key="1">
    <citation type="journal article" date="2014" name="Int. J. Syst. Evol. Microbiol.">
        <title>Complete genome sequence of Corynebacterium casei LMG S-19264T (=DSM 44701T), isolated from a smear-ripened cheese.</title>
        <authorList>
            <consortium name="US DOE Joint Genome Institute (JGI-PGF)"/>
            <person name="Walter F."/>
            <person name="Albersmeier A."/>
            <person name="Kalinowski J."/>
            <person name="Ruckert C."/>
        </authorList>
    </citation>
    <scope>NUCLEOTIDE SEQUENCE</scope>
    <source>
        <strain evidence="3">KCTC 12719</strain>
    </source>
</reference>
<name>A0A918SKB1_9FLAO</name>
<dbReference type="InterPro" id="IPR001466">
    <property type="entry name" value="Beta-lactam-related"/>
</dbReference>
<evidence type="ECO:0000313" key="4">
    <source>
        <dbReference type="Proteomes" id="UP000610456"/>
    </source>
</evidence>
<reference evidence="3" key="2">
    <citation type="submission" date="2020-09" db="EMBL/GenBank/DDBJ databases">
        <authorList>
            <person name="Sun Q."/>
            <person name="Kim S."/>
        </authorList>
    </citation>
    <scope>NUCLEOTIDE SEQUENCE</scope>
    <source>
        <strain evidence="3">KCTC 12719</strain>
    </source>
</reference>
<comment type="caution">
    <text evidence="3">The sequence shown here is derived from an EMBL/GenBank/DDBJ whole genome shotgun (WGS) entry which is preliminary data.</text>
</comment>
<keyword evidence="3" id="KW-0378">Hydrolase</keyword>
<evidence type="ECO:0000313" key="3">
    <source>
        <dbReference type="EMBL" id="GHA45081.1"/>
    </source>
</evidence>
<dbReference type="EMBL" id="BMXB01000013">
    <property type="protein sequence ID" value="GHA45081.1"/>
    <property type="molecule type" value="Genomic_DNA"/>
</dbReference>
<dbReference type="InterPro" id="IPR012338">
    <property type="entry name" value="Beta-lactam/transpept-like"/>
</dbReference>
<comment type="similarity">
    <text evidence="1">Belongs to the beta-lactamase family.</text>
</comment>
<evidence type="ECO:0000259" key="2">
    <source>
        <dbReference type="Pfam" id="PF00144"/>
    </source>
</evidence>